<dbReference type="EMBL" id="QLTT01000005">
    <property type="protein sequence ID" value="RAS64767.1"/>
    <property type="molecule type" value="Genomic_DNA"/>
</dbReference>
<accession>A0ABX9E8I8</accession>
<name>A0ABX9E8I8_9PSEU</name>
<keyword evidence="2" id="KW-0378">Hydrolase</keyword>
<reference evidence="2 3" key="1">
    <citation type="submission" date="2018-06" db="EMBL/GenBank/DDBJ databases">
        <title>Genomic Encyclopedia of Type Strains, Phase IV (KMG-IV): sequencing the most valuable type-strain genomes for metagenomic binning, comparative biology and taxonomic classification.</title>
        <authorList>
            <person name="Goeker M."/>
        </authorList>
    </citation>
    <scope>NUCLEOTIDE SEQUENCE [LARGE SCALE GENOMIC DNA]</scope>
    <source>
        <strain evidence="2 3">DSM 45479</strain>
    </source>
</reference>
<keyword evidence="3" id="KW-1185">Reference proteome</keyword>
<keyword evidence="2" id="KW-0067">ATP-binding</keyword>
<feature type="domain" description="ATP-dependent DNA helicase RecQ zinc-binding" evidence="1">
    <location>
        <begin position="35"/>
        <end position="83"/>
    </location>
</feature>
<evidence type="ECO:0000313" key="2">
    <source>
        <dbReference type="EMBL" id="RAS64767.1"/>
    </source>
</evidence>
<keyword evidence="2" id="KW-0347">Helicase</keyword>
<dbReference type="Proteomes" id="UP000248714">
    <property type="component" value="Unassembled WGS sequence"/>
</dbReference>
<sequence length="148" mass="16517">MNLLESAEVVRTDHDRVRYEEGAPPPAKAVAAVSKEAERQAKRDRSRVEVMREYAETRGCRRRFLLGYFGQALEKPCGNCDICDEGVPADDAEPGEYPPNCVVCHEQWGRGTVVQREADRLMVLFDDVGYKTLSLAALRGTEVLARCG</sequence>
<evidence type="ECO:0000259" key="1">
    <source>
        <dbReference type="Pfam" id="PF16124"/>
    </source>
</evidence>
<dbReference type="InterPro" id="IPR032284">
    <property type="entry name" value="RecQ_Zn-bd"/>
</dbReference>
<evidence type="ECO:0000313" key="3">
    <source>
        <dbReference type="Proteomes" id="UP000248714"/>
    </source>
</evidence>
<dbReference type="Gene3D" id="1.10.10.10">
    <property type="entry name" value="Winged helix-like DNA-binding domain superfamily/Winged helix DNA-binding domain"/>
    <property type="match status" value="1"/>
</dbReference>
<proteinExistence type="predicted"/>
<dbReference type="GO" id="GO:0004386">
    <property type="term" value="F:helicase activity"/>
    <property type="evidence" value="ECO:0007669"/>
    <property type="project" value="UniProtKB-KW"/>
</dbReference>
<protein>
    <submittedName>
        <fullName evidence="2">RecQ helicase</fullName>
    </submittedName>
</protein>
<dbReference type="Pfam" id="PF16124">
    <property type="entry name" value="RecQ_Zn_bind"/>
    <property type="match status" value="1"/>
</dbReference>
<organism evidence="2 3">
    <name type="scientific">Lentzea atacamensis</name>
    <dbReference type="NCBI Taxonomy" id="531938"/>
    <lineage>
        <taxon>Bacteria</taxon>
        <taxon>Bacillati</taxon>
        <taxon>Actinomycetota</taxon>
        <taxon>Actinomycetes</taxon>
        <taxon>Pseudonocardiales</taxon>
        <taxon>Pseudonocardiaceae</taxon>
        <taxon>Lentzea</taxon>
    </lineage>
</organism>
<dbReference type="InterPro" id="IPR036388">
    <property type="entry name" value="WH-like_DNA-bd_sf"/>
</dbReference>
<dbReference type="RefSeq" id="WP_325049707.1">
    <property type="nucleotide sequence ID" value="NZ_QLTT01000005.1"/>
</dbReference>
<keyword evidence="2" id="KW-0547">Nucleotide-binding</keyword>
<gene>
    <name evidence="2" type="ORF">C8D87_105260</name>
</gene>
<comment type="caution">
    <text evidence="2">The sequence shown here is derived from an EMBL/GenBank/DDBJ whole genome shotgun (WGS) entry which is preliminary data.</text>
</comment>